<keyword evidence="5" id="KW-0378">Hydrolase</keyword>
<dbReference type="GO" id="GO:0000166">
    <property type="term" value="F:nucleotide binding"/>
    <property type="evidence" value="ECO:0007669"/>
    <property type="project" value="UniProtKB-KW"/>
</dbReference>
<dbReference type="RefSeq" id="WP_100993870.1">
    <property type="nucleotide sequence ID" value="NZ_CP025096.1"/>
</dbReference>
<dbReference type="EMBL" id="CP025096">
    <property type="protein sequence ID" value="AUD07302.1"/>
    <property type="molecule type" value="Genomic_DNA"/>
</dbReference>
<dbReference type="KEGG" id="spir:CWM47_13915"/>
<gene>
    <name evidence="6" type="ORF">CWM47_13915</name>
</gene>
<evidence type="ECO:0000313" key="7">
    <source>
        <dbReference type="Proteomes" id="UP000232883"/>
    </source>
</evidence>
<evidence type="ECO:0000256" key="3">
    <source>
        <dbReference type="ARBA" id="ARBA00022722"/>
    </source>
</evidence>
<sequence length="48" mass="5566">MGEQVNRISDDTKQRYPHIPWQTIKALRNVVAHDYVGIDKLIVFVTIS</sequence>
<evidence type="ECO:0000313" key="6">
    <source>
        <dbReference type="EMBL" id="AUD07302.1"/>
    </source>
</evidence>
<keyword evidence="4" id="KW-0547">Nucleotide-binding</keyword>
<dbReference type="GO" id="GO:0004540">
    <property type="term" value="F:RNA nuclease activity"/>
    <property type="evidence" value="ECO:0007669"/>
    <property type="project" value="InterPro"/>
</dbReference>
<proteinExistence type="predicted"/>
<evidence type="ECO:0000256" key="2">
    <source>
        <dbReference type="ARBA" id="ARBA00022649"/>
    </source>
</evidence>
<reference evidence="6 7" key="1">
    <citation type="submission" date="2017-11" db="EMBL/GenBank/DDBJ databases">
        <title>Taxonomic description and genome sequences of Spirosoma HA7 sp. nov., isolated from pollen microhabitat of Corylus avellana.</title>
        <authorList>
            <person name="Ambika Manirajan B."/>
            <person name="Suarez C."/>
            <person name="Ratering S."/>
            <person name="Geissler-Plaum R."/>
            <person name="Cardinale M."/>
            <person name="Sylvia S."/>
        </authorList>
    </citation>
    <scope>NUCLEOTIDE SEQUENCE [LARGE SCALE GENOMIC DNA]</scope>
    <source>
        <strain evidence="6 7">HA7</strain>
    </source>
</reference>
<dbReference type="GO" id="GO:0016787">
    <property type="term" value="F:hydrolase activity"/>
    <property type="evidence" value="ECO:0007669"/>
    <property type="project" value="UniProtKB-KW"/>
</dbReference>
<dbReference type="Pfam" id="PF01934">
    <property type="entry name" value="HepT-like"/>
    <property type="match status" value="1"/>
</dbReference>
<evidence type="ECO:0000256" key="5">
    <source>
        <dbReference type="ARBA" id="ARBA00022801"/>
    </source>
</evidence>
<dbReference type="InterPro" id="IPR008201">
    <property type="entry name" value="HepT-like"/>
</dbReference>
<dbReference type="PANTHER" id="PTHR34139">
    <property type="entry name" value="UPF0331 PROTEIN MJ0127"/>
    <property type="match status" value="1"/>
</dbReference>
<dbReference type="Proteomes" id="UP000232883">
    <property type="component" value="Chromosome"/>
</dbReference>
<keyword evidence="3" id="KW-0540">Nuclease</keyword>
<evidence type="ECO:0000256" key="4">
    <source>
        <dbReference type="ARBA" id="ARBA00022741"/>
    </source>
</evidence>
<dbReference type="AlphaFoldDB" id="A0A2K8ZBQ4"/>
<dbReference type="GO" id="GO:0110001">
    <property type="term" value="C:toxin-antitoxin complex"/>
    <property type="evidence" value="ECO:0007669"/>
    <property type="project" value="InterPro"/>
</dbReference>
<keyword evidence="1" id="KW-0597">Phosphoprotein</keyword>
<protein>
    <recommendedName>
        <fullName evidence="8">DUF86 domain-containing protein</fullName>
    </recommendedName>
</protein>
<evidence type="ECO:0000256" key="1">
    <source>
        <dbReference type="ARBA" id="ARBA00022553"/>
    </source>
</evidence>
<keyword evidence="2" id="KW-1277">Toxin-antitoxin system</keyword>
<dbReference type="OrthoDB" id="955324at2"/>
<accession>A0A2K8ZBQ4</accession>
<dbReference type="PANTHER" id="PTHR34139:SF1">
    <property type="entry name" value="RNASE MJ1380-RELATED"/>
    <property type="match status" value="1"/>
</dbReference>
<keyword evidence="7" id="KW-1185">Reference proteome</keyword>
<evidence type="ECO:0008006" key="8">
    <source>
        <dbReference type="Google" id="ProtNLM"/>
    </source>
</evidence>
<name>A0A2K8ZBQ4_9BACT</name>
<dbReference type="InterPro" id="IPR051813">
    <property type="entry name" value="HepT_RNase_toxin"/>
</dbReference>
<organism evidence="6 7">
    <name type="scientific">Spirosoma pollinicola</name>
    <dbReference type="NCBI Taxonomy" id="2057025"/>
    <lineage>
        <taxon>Bacteria</taxon>
        <taxon>Pseudomonadati</taxon>
        <taxon>Bacteroidota</taxon>
        <taxon>Cytophagia</taxon>
        <taxon>Cytophagales</taxon>
        <taxon>Cytophagaceae</taxon>
        <taxon>Spirosoma</taxon>
    </lineage>
</organism>